<protein>
    <submittedName>
        <fullName evidence="1">Uncharacterized protein</fullName>
    </submittedName>
</protein>
<accession>A0A5D4MCQ6</accession>
<name>A0A5D4MCQ6_9BACI</name>
<organism evidence="1 2">
    <name type="scientific">Rossellomorea vietnamensis</name>
    <dbReference type="NCBI Taxonomy" id="218284"/>
    <lineage>
        <taxon>Bacteria</taxon>
        <taxon>Bacillati</taxon>
        <taxon>Bacillota</taxon>
        <taxon>Bacilli</taxon>
        <taxon>Bacillales</taxon>
        <taxon>Bacillaceae</taxon>
        <taxon>Rossellomorea</taxon>
    </lineage>
</organism>
<evidence type="ECO:0000313" key="1">
    <source>
        <dbReference type="EMBL" id="TYR99113.1"/>
    </source>
</evidence>
<reference evidence="1 2" key="1">
    <citation type="submission" date="2019-08" db="EMBL/GenBank/DDBJ databases">
        <title>Bacillus genomes from the desert of Cuatro Cienegas, Coahuila.</title>
        <authorList>
            <person name="Olmedo-Alvarez G."/>
        </authorList>
    </citation>
    <scope>NUCLEOTIDE SEQUENCE [LARGE SCALE GENOMIC DNA]</scope>
    <source>
        <strain evidence="1 2">CH128b_4D</strain>
    </source>
</reference>
<sequence length="130" mass="15085">MNLKELAIKINEESDKLDLVSTRKYIESNLDLLHENKQLLNRNSRDLLDYLIDRKNNGEMPLTRTEMATIHAINTYALKFDVQGLKMTVKNKKELLLKTETLEFLNNDAKILLEGMGAIEKKQKKRAENP</sequence>
<dbReference type="Proteomes" id="UP000325182">
    <property type="component" value="Unassembled WGS sequence"/>
</dbReference>
<dbReference type="AlphaFoldDB" id="A0A5D4MCQ6"/>
<comment type="caution">
    <text evidence="1">The sequence shown here is derived from an EMBL/GenBank/DDBJ whole genome shotgun (WGS) entry which is preliminary data.</text>
</comment>
<evidence type="ECO:0000313" key="2">
    <source>
        <dbReference type="Proteomes" id="UP000325182"/>
    </source>
</evidence>
<dbReference type="RefSeq" id="WP_148954033.1">
    <property type="nucleotide sequence ID" value="NZ_VTEG01000007.1"/>
</dbReference>
<dbReference type="EMBL" id="VTEG01000007">
    <property type="protein sequence ID" value="TYR99113.1"/>
    <property type="molecule type" value="Genomic_DNA"/>
</dbReference>
<gene>
    <name evidence="1" type="ORF">FZC84_12120</name>
</gene>
<proteinExistence type="predicted"/>